<evidence type="ECO:0008006" key="2">
    <source>
        <dbReference type="Google" id="ProtNLM"/>
    </source>
</evidence>
<reference evidence="1" key="1">
    <citation type="submission" date="2019-03" db="EMBL/GenBank/DDBJ databases">
        <title>Single cell metagenomics reveals metabolic interactions within the superorganism composed of flagellate Streblomastix strix and complex community of Bacteroidetes bacteria on its surface.</title>
        <authorList>
            <person name="Treitli S.C."/>
            <person name="Kolisko M."/>
            <person name="Husnik F."/>
            <person name="Keeling P."/>
            <person name="Hampl V."/>
        </authorList>
    </citation>
    <scope>NUCLEOTIDE SEQUENCE</scope>
    <source>
        <strain evidence="1">STM</strain>
    </source>
</reference>
<organism evidence="1">
    <name type="scientific">termite gut metagenome</name>
    <dbReference type="NCBI Taxonomy" id="433724"/>
    <lineage>
        <taxon>unclassified sequences</taxon>
        <taxon>metagenomes</taxon>
        <taxon>organismal metagenomes</taxon>
    </lineage>
</organism>
<dbReference type="Gene3D" id="2.160.20.110">
    <property type="match status" value="1"/>
</dbReference>
<dbReference type="EMBL" id="SNRY01001483">
    <property type="protein sequence ID" value="KAA6330579.1"/>
    <property type="molecule type" value="Genomic_DNA"/>
</dbReference>
<dbReference type="PROSITE" id="PS51257">
    <property type="entry name" value="PROKAR_LIPOPROTEIN"/>
    <property type="match status" value="1"/>
</dbReference>
<protein>
    <recommendedName>
        <fullName evidence="2">GLUG domain-containing protein</fullName>
    </recommendedName>
</protein>
<sequence length="815" mass="91315">MKRTILYPHLLACLSLLFFWTGCEREEIVSEHIALNALEVQLGVVTRASSDGDDPTLTAPNNRRNWVLEVQIEGRRYAEDYVFSEQDEVWIPKNNPVYFPADVNNDECNVTFTLRPPASSNATTGQDGSAAGLLEADILKNTLRMKPQGNHLISLVHTNSLIEIAFEQSLENRVVEVALHGNKIHPYYSIENKNYLCIVPSGSNNITLTTKAEETERQYTLDVDSGTKLNTRYVFTVTNLLPTSPYFDMLIHSPIISPWSDTTGNNAILEDANVPPSLAKEFIHIEGYTGAICLMVSDTLVRLYPHLLSKERGEGIYYFPSTVLKNKAIDSLLLEEHSENILIGRNTNDINPINLKVDSNGKLLFRKAKDGNILINTVDELLLVNTDLESNYKQETDIDLSCISKRSWEPIGNFGAPFKGIYDGNGYAIHSLNMDIKEITSWNPDHLGEPFDFITHIMMYYWMLPAGAVGLFGVNQGTITNVHIASGTMSAKIKVERTKSIALGAICGYNDGGYITSCTNKAELYARTLSSESYTYTTDVFTIGGICGTSRGSIEYSINYGDIMAEKESSMQFLIGGICGSLYSRYQTDKIKINSCINHGNMSYTEDLSSGGGSIVSFAFGGIAGVTYYLDYNRGYFRETIQYISNCYNTGDFINRGPKNYWYRGEIGGIVASMFSPCSMYSCNLNSCYSIGEVKISEFRMSSIAPIVCTIQEVFEEPPYPFKLPVENCFHNVTLWKDVDYSQHQFYISYNRDGGFSANEGEYRNKANELILKAHPAFASDSWPTPKLWDTSVWRDLGSWNNGNPIYPKLRFEKD</sequence>
<gene>
    <name evidence="1" type="ORF">EZS27_020726</name>
</gene>
<name>A0A5J4RA72_9ZZZZ</name>
<accession>A0A5J4RA72</accession>
<comment type="caution">
    <text evidence="1">The sequence shown here is derived from an EMBL/GenBank/DDBJ whole genome shotgun (WGS) entry which is preliminary data.</text>
</comment>
<evidence type="ECO:0000313" key="1">
    <source>
        <dbReference type="EMBL" id="KAA6330579.1"/>
    </source>
</evidence>
<dbReference type="AlphaFoldDB" id="A0A5J4RA72"/>
<proteinExistence type="predicted"/>